<evidence type="ECO:0000256" key="2">
    <source>
        <dbReference type="ARBA" id="ARBA00005407"/>
    </source>
</evidence>
<keyword evidence="3" id="KW-0539">Nucleus</keyword>
<name>A0A915KKH9_ROMCU</name>
<accession>A0A915KKH9</accession>
<organism evidence="7 8">
    <name type="scientific">Romanomermis culicivorax</name>
    <name type="common">Nematode worm</name>
    <dbReference type="NCBI Taxonomy" id="13658"/>
    <lineage>
        <taxon>Eukaryota</taxon>
        <taxon>Metazoa</taxon>
        <taxon>Ecdysozoa</taxon>
        <taxon>Nematoda</taxon>
        <taxon>Enoplea</taxon>
        <taxon>Dorylaimia</taxon>
        <taxon>Mermithida</taxon>
        <taxon>Mermithoidea</taxon>
        <taxon>Mermithidae</taxon>
        <taxon>Romanomermis</taxon>
    </lineage>
</organism>
<keyword evidence="5" id="KW-0732">Signal</keyword>
<dbReference type="InterPro" id="IPR013087">
    <property type="entry name" value="Znf_C2H2_type"/>
</dbReference>
<keyword evidence="7" id="KW-1185">Reference proteome</keyword>
<comment type="subcellular location">
    <subcellularLocation>
        <location evidence="1">Nucleus</location>
    </subcellularLocation>
</comment>
<dbReference type="PROSITE" id="PS00028">
    <property type="entry name" value="ZINC_FINGER_C2H2_1"/>
    <property type="match status" value="1"/>
</dbReference>
<protein>
    <submittedName>
        <fullName evidence="8">C2H2-type domain-containing protein</fullName>
    </submittedName>
</protein>
<feature type="domain" description="C2H2-type" evidence="6">
    <location>
        <begin position="593"/>
        <end position="614"/>
    </location>
</feature>
<evidence type="ECO:0000256" key="1">
    <source>
        <dbReference type="ARBA" id="ARBA00004123"/>
    </source>
</evidence>
<evidence type="ECO:0000259" key="6">
    <source>
        <dbReference type="PROSITE" id="PS00028"/>
    </source>
</evidence>
<dbReference type="InterPro" id="IPR007042">
    <property type="entry name" value="SERRATE/Ars2_C"/>
</dbReference>
<evidence type="ECO:0000256" key="3">
    <source>
        <dbReference type="ARBA" id="ARBA00023242"/>
    </source>
</evidence>
<evidence type="ECO:0000313" key="7">
    <source>
        <dbReference type="Proteomes" id="UP000887565"/>
    </source>
</evidence>
<evidence type="ECO:0000256" key="4">
    <source>
        <dbReference type="SAM" id="MobiDB-lite"/>
    </source>
</evidence>
<reference evidence="8" key="1">
    <citation type="submission" date="2022-11" db="UniProtKB">
        <authorList>
            <consortium name="WormBaseParasite"/>
        </authorList>
    </citation>
    <scope>IDENTIFICATION</scope>
</reference>
<dbReference type="GO" id="GO:0016604">
    <property type="term" value="C:nuclear body"/>
    <property type="evidence" value="ECO:0007669"/>
    <property type="project" value="TreeGrafter"/>
</dbReference>
<feature type="chain" id="PRO_5037895650" evidence="5">
    <location>
        <begin position="22"/>
        <end position="643"/>
    </location>
</feature>
<evidence type="ECO:0000313" key="8">
    <source>
        <dbReference type="WBParaSite" id="nRc.2.0.1.t39270-RA"/>
    </source>
</evidence>
<dbReference type="WBParaSite" id="nRc.2.0.1.t39270-RA">
    <property type="protein sequence ID" value="nRc.2.0.1.t39270-RA"/>
    <property type="gene ID" value="nRc.2.0.1.g39270"/>
</dbReference>
<feature type="compositionally biased region" description="Basic and acidic residues" evidence="4">
    <location>
        <begin position="96"/>
        <end position="118"/>
    </location>
</feature>
<evidence type="ECO:0000256" key="5">
    <source>
        <dbReference type="SAM" id="SignalP"/>
    </source>
</evidence>
<dbReference type="Proteomes" id="UP000887565">
    <property type="component" value="Unplaced"/>
</dbReference>
<feature type="signal peptide" evidence="5">
    <location>
        <begin position="1"/>
        <end position="21"/>
    </location>
</feature>
<proteinExistence type="inferred from homology"/>
<feature type="region of interest" description="Disordered" evidence="4">
    <location>
        <begin position="96"/>
        <end position="124"/>
    </location>
</feature>
<dbReference type="Pfam" id="PF04959">
    <property type="entry name" value="ARS2"/>
    <property type="match status" value="1"/>
</dbReference>
<dbReference type="PANTHER" id="PTHR13165:SF0">
    <property type="entry name" value="SERRATE RNA EFFECTOR MOLECULE HOMOLOG"/>
    <property type="match status" value="1"/>
</dbReference>
<sequence>MLPIVMTLVVAIIMFQTKAEAGRNEIVQKRLDVFMFLLVRGWIEAHVEYTDSRKIRKLLDAACILLQDGKEADILLLSDFDYVLEEKKELSYEIAREKEEKERTEMEEKEKSEHKTDDDNSNGFCDMEDLFEKEKREEETKKKSATELEIAQHARDYTKFVSEHTEKVALPIEYDECQQPNLPKITISKNLTETRYIGDGVFVQRPKLILADKTPLSETILHRALSLCLRDVSPKVFRHELEETCKHAHGGFMRLYISEPDPERDFCRQAIASFWANANVMKICWALRARQLHTGHSLNVIEYRDFSKRIDLIDGLASDKSIVLRDIQLCKNLIEFLDRRHHLWCAEMMTNPLLNNLDECLTFHLQQLIQSGQIKEYMFPETNLDLADIDATTAEAENPVQSKNVDRDENLIRILDRLILYLRIVHSIDYYGCKFHENEGVEYQRVLRQERVLRGDLSAFSVTKLMQRLCFDRQDLSKCLMNLSKGSYACTLVKANYPLLWTYERRCKGIPTHYEPRRIGLIHLRGPCYKQATPRQLADHIRNFEENLQLLLPSETRLADEHAELLGKRKLDYEEQKFIDSNIIGAKDGLSKCCLCYKRFTSLAFAQDHLKQNHFDTINEHKLEITAFNNYLYDPNRLCHIAF</sequence>
<comment type="similarity">
    <text evidence="2">Belongs to the ARS2 family.</text>
</comment>
<dbReference type="AlphaFoldDB" id="A0A915KKH9"/>
<dbReference type="GO" id="GO:0031053">
    <property type="term" value="P:primary miRNA processing"/>
    <property type="evidence" value="ECO:0007669"/>
    <property type="project" value="TreeGrafter"/>
</dbReference>
<dbReference type="InterPro" id="IPR039727">
    <property type="entry name" value="SE/Ars2"/>
</dbReference>
<dbReference type="PANTHER" id="PTHR13165">
    <property type="entry name" value="ARSENITE-RESISTANCE PROTEIN 2"/>
    <property type="match status" value="1"/>
</dbReference>